<accession>A0A9P0FX23</accession>
<reference evidence="8" key="1">
    <citation type="submission" date="2021-12" db="EMBL/GenBank/DDBJ databases">
        <authorList>
            <person name="King R."/>
        </authorList>
    </citation>
    <scope>NUCLEOTIDE SEQUENCE</scope>
</reference>
<evidence type="ECO:0000313" key="9">
    <source>
        <dbReference type="Proteomes" id="UP001154114"/>
    </source>
</evidence>
<dbReference type="EMBL" id="LR824012">
    <property type="protein sequence ID" value="CAH0629038.1"/>
    <property type="molecule type" value="Genomic_DNA"/>
</dbReference>
<evidence type="ECO:0000259" key="7">
    <source>
        <dbReference type="Pfam" id="PF00930"/>
    </source>
</evidence>
<comment type="similarity">
    <text evidence="1">Belongs to the peptidase S9B family. DPPIV subfamily.</text>
</comment>
<dbReference type="InterPro" id="IPR002469">
    <property type="entry name" value="Peptidase_S9B_N"/>
</dbReference>
<keyword evidence="5" id="KW-0472">Membrane</keyword>
<keyword evidence="2" id="KW-0325">Glycoprotein</keyword>
<dbReference type="Pfam" id="PF00326">
    <property type="entry name" value="Peptidase_S9"/>
    <property type="match status" value="1"/>
</dbReference>
<feature type="region of interest" description="Disordered" evidence="4">
    <location>
        <begin position="54"/>
        <end position="79"/>
    </location>
</feature>
<dbReference type="OrthoDB" id="16520at2759"/>
<feature type="domain" description="Peptidase S9 prolyl oligopeptidase catalytic" evidence="6">
    <location>
        <begin position="618"/>
        <end position="822"/>
    </location>
</feature>
<keyword evidence="5" id="KW-1133">Transmembrane helix</keyword>
<evidence type="ECO:0000256" key="3">
    <source>
        <dbReference type="ARBA" id="ARBA00072929"/>
    </source>
</evidence>
<proteinExistence type="inferred from homology"/>
<dbReference type="GO" id="GO:0008236">
    <property type="term" value="F:serine-type peptidase activity"/>
    <property type="evidence" value="ECO:0007669"/>
    <property type="project" value="InterPro"/>
</dbReference>
<dbReference type="Proteomes" id="UP001154114">
    <property type="component" value="Chromosome 9"/>
</dbReference>
<dbReference type="Gene3D" id="3.40.50.1820">
    <property type="entry name" value="alpha/beta hydrolase"/>
    <property type="match status" value="1"/>
</dbReference>
<dbReference type="Pfam" id="PF00930">
    <property type="entry name" value="DPPIV_N"/>
    <property type="match status" value="1"/>
</dbReference>
<evidence type="ECO:0000256" key="1">
    <source>
        <dbReference type="ARBA" id="ARBA00010036"/>
    </source>
</evidence>
<feature type="transmembrane region" description="Helical" evidence="5">
    <location>
        <begin position="28"/>
        <end position="49"/>
    </location>
</feature>
<dbReference type="GO" id="GO:0005886">
    <property type="term" value="C:plasma membrane"/>
    <property type="evidence" value="ECO:0007669"/>
    <property type="project" value="TreeGrafter"/>
</dbReference>
<dbReference type="GO" id="GO:0008239">
    <property type="term" value="F:dipeptidyl-peptidase activity"/>
    <property type="evidence" value="ECO:0007669"/>
    <property type="project" value="TreeGrafter"/>
</dbReference>
<feature type="domain" description="Dipeptidylpeptidase IV N-terminal" evidence="7">
    <location>
        <begin position="167"/>
        <end position="536"/>
    </location>
</feature>
<evidence type="ECO:0000313" key="8">
    <source>
        <dbReference type="EMBL" id="CAH0629038.1"/>
    </source>
</evidence>
<dbReference type="GO" id="GO:0006508">
    <property type="term" value="P:proteolysis"/>
    <property type="evidence" value="ECO:0007669"/>
    <property type="project" value="InterPro"/>
</dbReference>
<evidence type="ECO:0000256" key="5">
    <source>
        <dbReference type="SAM" id="Phobius"/>
    </source>
</evidence>
<evidence type="ECO:0000256" key="2">
    <source>
        <dbReference type="ARBA" id="ARBA00023180"/>
    </source>
</evidence>
<evidence type="ECO:0000256" key="4">
    <source>
        <dbReference type="SAM" id="MobiDB-lite"/>
    </source>
</evidence>
<dbReference type="SUPFAM" id="SSF53474">
    <property type="entry name" value="alpha/beta-Hydrolases"/>
    <property type="match status" value="1"/>
</dbReference>
<dbReference type="FunFam" id="3.40.50.1820:FF:000003">
    <property type="entry name" value="Dipeptidyl peptidase 4"/>
    <property type="match status" value="1"/>
</dbReference>
<keyword evidence="5" id="KW-0812">Transmembrane</keyword>
<dbReference type="AlphaFoldDB" id="A0A9P0FX23"/>
<dbReference type="SUPFAM" id="SSF82171">
    <property type="entry name" value="DPP6 N-terminal domain-like"/>
    <property type="match status" value="1"/>
</dbReference>
<name>A0A9P0FX23_CHRIL</name>
<protein>
    <recommendedName>
        <fullName evidence="3">Venom dipeptidyl peptidase 4</fullName>
    </recommendedName>
</protein>
<evidence type="ECO:0000259" key="6">
    <source>
        <dbReference type="Pfam" id="PF00326"/>
    </source>
</evidence>
<gene>
    <name evidence="8" type="ORF">CINC_LOCUS13230</name>
</gene>
<dbReference type="Gene3D" id="2.140.10.30">
    <property type="entry name" value="Dipeptidylpeptidase IV, N-terminal domain"/>
    <property type="match status" value="1"/>
</dbReference>
<dbReference type="InterPro" id="IPR029058">
    <property type="entry name" value="AB_hydrolase_fold"/>
</dbReference>
<dbReference type="PANTHER" id="PTHR11731">
    <property type="entry name" value="PROTEASE FAMILY S9B,C DIPEPTIDYL-PEPTIDASE IV-RELATED"/>
    <property type="match status" value="1"/>
</dbReference>
<keyword evidence="9" id="KW-1185">Reference proteome</keyword>
<sequence>MADNSNSTLEMGTSDQVLVATKSKKTSYIIGFIAMLVAIAVVVTLVVVLSGNEGGSASPIEGPDSPTTYIPPPPTETTTAATTQADLTTSEAPVTELPPSQLELQDIIDGLYAPPSFNASWSSGSKVMFRNANGDLVQYDVETDDTTALVQNSSQILNLSARVRLLSPDGNHVMLAYNIAPVYRYSFLARYAAVSIQTGNPVDILPPEIDAEEAFLQNLVWGPSGTALAFVYRNNIYYQESLSAVPRPITTSGQLNVIYHGIPDWVYEEEVFGSNNAIWFSPDGSRMAYVTFDDSSVRVMKVPHYGTPGSVNYQYTQHHEIRYPKSGTPNPAVSVTLLDLQTNQPTTYSAPTDLNQPILKTVRFVTKDSIALMWTNRIQTILRVQLCTIGQTACSQIFQYEETDGWIDNIPLFFNEEGNSFITILPQPVDGVRYKQIVQVSQGTQAQPAWTTQNRINLAHTVLDILTWTDDDVIWYKATSVEDSAEQHIYSANAIGVTCFTCSIRREDGGECLFNEAEITDSGDFLSINCAGPDVPQVFIYNTNGSLVRVWDDGADLSAAVAGRIMPTTIRLSVTTSVGLPAADVHIQAPHDYQNRTNVPLLVYVYGGPDTALVTKQWNLDWGSSLVSRWGIAIAHIDGRGSGLRGVTNMFALNKKLGTSEIEDQILVTKYLQDNLSWLDGNRTCIWGWSYGGYAASKALAEGGNVFRCAAAVAPVVDWRFYDTIYTERYMDLPSTNAEGYAVSSLLTEQVADALRDKSYFLIHGTADDNVHYQHAMLLSRLLQRRDVYFTQMSYTDEDHGLVGVRPHLYHALEKFLEEHLQ</sequence>
<dbReference type="PANTHER" id="PTHR11731:SF192">
    <property type="entry name" value="IP17501P"/>
    <property type="match status" value="1"/>
</dbReference>
<organism evidence="8 9">
    <name type="scientific">Chrysodeixis includens</name>
    <name type="common">Soybean looper</name>
    <name type="synonym">Pseudoplusia includens</name>
    <dbReference type="NCBI Taxonomy" id="689277"/>
    <lineage>
        <taxon>Eukaryota</taxon>
        <taxon>Metazoa</taxon>
        <taxon>Ecdysozoa</taxon>
        <taxon>Arthropoda</taxon>
        <taxon>Hexapoda</taxon>
        <taxon>Insecta</taxon>
        <taxon>Pterygota</taxon>
        <taxon>Neoptera</taxon>
        <taxon>Endopterygota</taxon>
        <taxon>Lepidoptera</taxon>
        <taxon>Glossata</taxon>
        <taxon>Ditrysia</taxon>
        <taxon>Noctuoidea</taxon>
        <taxon>Noctuidae</taxon>
        <taxon>Plusiinae</taxon>
        <taxon>Chrysodeixis</taxon>
    </lineage>
</organism>
<dbReference type="InterPro" id="IPR001375">
    <property type="entry name" value="Peptidase_S9_cat"/>
</dbReference>
<dbReference type="InterPro" id="IPR050278">
    <property type="entry name" value="Serine_Prot_S9B/DPPIV"/>
</dbReference>